<dbReference type="PANTHER" id="PTHR46211:SF1">
    <property type="entry name" value="GLYCEROPHOSPHODIESTER PHOSPHODIESTERASE, CYTOPLASMIC"/>
    <property type="match status" value="1"/>
</dbReference>
<accession>A0A3D8X7G9</accession>
<dbReference type="InterPro" id="IPR017946">
    <property type="entry name" value="PLC-like_Pdiesterase_TIM-brl"/>
</dbReference>
<dbReference type="SUPFAM" id="SSF51695">
    <property type="entry name" value="PLC-like phosphodiesterases"/>
    <property type="match status" value="1"/>
</dbReference>
<dbReference type="AlphaFoldDB" id="A0A3D8X7G9"/>
<feature type="domain" description="GP-PDE" evidence="2">
    <location>
        <begin position="30"/>
        <end position="265"/>
    </location>
</feature>
<dbReference type="InterPro" id="IPR030395">
    <property type="entry name" value="GP_PDE_dom"/>
</dbReference>
<dbReference type="RefSeq" id="WP_116071789.1">
    <property type="nucleotide sequence ID" value="NZ_CP187630.1"/>
</dbReference>
<dbReference type="EMBL" id="PQWM01000006">
    <property type="protein sequence ID" value="RDZ17845.1"/>
    <property type="molecule type" value="Genomic_DNA"/>
</dbReference>
<feature type="chain" id="PRO_5038905437" evidence="1">
    <location>
        <begin position="22"/>
        <end position="291"/>
    </location>
</feature>
<gene>
    <name evidence="3" type="ORF">C3744_02880</name>
</gene>
<dbReference type="GO" id="GO:0008081">
    <property type="term" value="F:phosphoric diester hydrolase activity"/>
    <property type="evidence" value="ECO:0007669"/>
    <property type="project" value="InterPro"/>
</dbReference>
<reference evidence="3 4" key="1">
    <citation type="journal article" date="2018" name="Appl. Environ. Microbiol.">
        <title>Antimicrobial susceptibility testing and tentative epidemiological cut-off values of five Bacillus species relevant for use as animal feed additives or for plant protection.</title>
        <authorList>
            <person name="Agerso Y."/>
            <person name="Stuer-Lauridsen B."/>
            <person name="Bjerre K."/>
            <person name="Jensen M.G."/>
            <person name="Johansen E."/>
            <person name="Bennedsen M."/>
            <person name="Brockmann E."/>
            <person name="Nielsen B."/>
        </authorList>
    </citation>
    <scope>NUCLEOTIDE SEQUENCE [LARGE SCALE GENOMIC DNA]</scope>
    <source>
        <strain evidence="3 4">CHCC20162</strain>
    </source>
</reference>
<name>A0A3D8X7G9_PRIMG</name>
<sequence>MKKYLAGLSAVALLCCSIASAAFARTEEKLTNIAHRGASAYAPENTMAAFHQALEMNADYIELDVQQSKDGVLVIMHDRTVDRTTNGSGHVRELTYAELQRLDAGSWKDDSFTNEKIPTLSQVLDEFQGKIGILIELKAPELYPGIERKVAFEINKRQLDHIIIQSFNVSSMKKMHELLPNVPIGILTSSEQDTNPNSIQQFADFATYFNPSYDILTPTLIHQVHSAGMKISPWSGTKRLPASFLWKTKSDGVITNYPDEVNWVQTSSAIGQQLEKGSARRVIALAVTMWP</sequence>
<evidence type="ECO:0000259" key="2">
    <source>
        <dbReference type="PROSITE" id="PS51704"/>
    </source>
</evidence>
<keyword evidence="1" id="KW-0732">Signal</keyword>
<feature type="signal peptide" evidence="1">
    <location>
        <begin position="1"/>
        <end position="21"/>
    </location>
</feature>
<dbReference type="Proteomes" id="UP000256519">
    <property type="component" value="Unassembled WGS sequence"/>
</dbReference>
<organism evidence="3 4">
    <name type="scientific">Priestia megaterium</name>
    <name type="common">Bacillus megaterium</name>
    <dbReference type="NCBI Taxonomy" id="1404"/>
    <lineage>
        <taxon>Bacteria</taxon>
        <taxon>Bacillati</taxon>
        <taxon>Bacillota</taxon>
        <taxon>Bacilli</taxon>
        <taxon>Bacillales</taxon>
        <taxon>Bacillaceae</taxon>
        <taxon>Priestia</taxon>
    </lineage>
</organism>
<evidence type="ECO:0000313" key="4">
    <source>
        <dbReference type="Proteomes" id="UP000256519"/>
    </source>
</evidence>
<dbReference type="PANTHER" id="PTHR46211">
    <property type="entry name" value="GLYCEROPHOSPHORYL DIESTER PHOSPHODIESTERASE"/>
    <property type="match status" value="1"/>
</dbReference>
<dbReference type="Gene3D" id="3.20.20.190">
    <property type="entry name" value="Phosphatidylinositol (PI) phosphodiesterase"/>
    <property type="match status" value="1"/>
</dbReference>
<dbReference type="GO" id="GO:0006629">
    <property type="term" value="P:lipid metabolic process"/>
    <property type="evidence" value="ECO:0007669"/>
    <property type="project" value="InterPro"/>
</dbReference>
<evidence type="ECO:0000313" key="3">
    <source>
        <dbReference type="EMBL" id="RDZ17845.1"/>
    </source>
</evidence>
<comment type="caution">
    <text evidence="3">The sequence shown here is derived from an EMBL/GenBank/DDBJ whole genome shotgun (WGS) entry which is preliminary data.</text>
</comment>
<dbReference type="PROSITE" id="PS50007">
    <property type="entry name" value="PIPLC_X_DOMAIN"/>
    <property type="match status" value="1"/>
</dbReference>
<dbReference type="PROSITE" id="PS51704">
    <property type="entry name" value="GP_PDE"/>
    <property type="match status" value="1"/>
</dbReference>
<dbReference type="Pfam" id="PF03009">
    <property type="entry name" value="GDPD"/>
    <property type="match status" value="1"/>
</dbReference>
<evidence type="ECO:0000256" key="1">
    <source>
        <dbReference type="SAM" id="SignalP"/>
    </source>
</evidence>
<protein>
    <submittedName>
        <fullName evidence="3">Glycerophosphodiester phosphodiesterase</fullName>
    </submittedName>
</protein>
<proteinExistence type="predicted"/>